<reference evidence="2" key="1">
    <citation type="submission" date="2016-07" db="EMBL/GenBank/DDBJ databases">
        <authorList>
            <person name="Bretaudeau A."/>
        </authorList>
    </citation>
    <scope>NUCLEOTIDE SEQUENCE</scope>
    <source>
        <strain evidence="2">Rice</strain>
        <tissue evidence="2">Whole body</tissue>
    </source>
</reference>
<dbReference type="EMBL" id="ODYU01003399">
    <property type="protein sequence ID" value="SOQ42107.1"/>
    <property type="molecule type" value="Genomic_DNA"/>
</dbReference>
<organism evidence="2">
    <name type="scientific">Spodoptera frugiperda</name>
    <name type="common">Fall armyworm</name>
    <dbReference type="NCBI Taxonomy" id="7108"/>
    <lineage>
        <taxon>Eukaryota</taxon>
        <taxon>Metazoa</taxon>
        <taxon>Ecdysozoa</taxon>
        <taxon>Arthropoda</taxon>
        <taxon>Hexapoda</taxon>
        <taxon>Insecta</taxon>
        <taxon>Pterygota</taxon>
        <taxon>Neoptera</taxon>
        <taxon>Endopterygota</taxon>
        <taxon>Lepidoptera</taxon>
        <taxon>Glossata</taxon>
        <taxon>Ditrysia</taxon>
        <taxon>Noctuoidea</taxon>
        <taxon>Noctuidae</taxon>
        <taxon>Amphipyrinae</taxon>
        <taxon>Spodoptera</taxon>
    </lineage>
</organism>
<feature type="region of interest" description="Disordered" evidence="1">
    <location>
        <begin position="193"/>
        <end position="214"/>
    </location>
</feature>
<sequence>MTSPFLGEARGSVRLLPTKNHSVRAPSPGSVRLLLTKNHPVPTPAFRGRAPAPDQSTLGSVEIMANASYSDGFLRHALNATRYTHGSGSSQTVSYPCSPSADPHLRWPEIVLRSPTPVSALRATKRSGRVAPSRVRAGSGVCPHLQASGLIKQTPPRRAHDASATVHRSAFGTLLNLSLGGVTVSDILKTSDATRPRQPLDSEGLPHSSCTRQPRDLLLRGGSPRGVSGSHHAKVNLTCTRYTLHTH</sequence>
<evidence type="ECO:0000256" key="1">
    <source>
        <dbReference type="SAM" id="MobiDB-lite"/>
    </source>
</evidence>
<name>A0A2H1VMS5_SPOFR</name>
<evidence type="ECO:0000313" key="2">
    <source>
        <dbReference type="EMBL" id="SOQ42107.1"/>
    </source>
</evidence>
<gene>
    <name evidence="2" type="ORF">SFRICE_008540</name>
</gene>
<proteinExistence type="predicted"/>
<accession>A0A2H1VMS5</accession>
<protein>
    <submittedName>
        <fullName evidence="2">SFRICE_008540</fullName>
    </submittedName>
</protein>
<dbReference type="AlphaFoldDB" id="A0A2H1VMS5"/>